<dbReference type="CDD" id="cd04770">
    <property type="entry name" value="HTH_HMRTR"/>
    <property type="match status" value="1"/>
</dbReference>
<dbReference type="Pfam" id="PF13411">
    <property type="entry name" value="MerR_1"/>
    <property type="match status" value="1"/>
</dbReference>
<evidence type="ECO:0000256" key="1">
    <source>
        <dbReference type="ARBA" id="ARBA00023125"/>
    </source>
</evidence>
<keyword evidence="1" id="KW-0238">DNA-binding</keyword>
<dbReference type="Gene3D" id="1.10.1660.10">
    <property type="match status" value="1"/>
</dbReference>
<dbReference type="PRINTS" id="PR00040">
    <property type="entry name" value="HTHMERR"/>
</dbReference>
<proteinExistence type="predicted"/>
<name>A0A2A4MQF3_9GAMM</name>
<feature type="region of interest" description="Disordered" evidence="2">
    <location>
        <begin position="135"/>
        <end position="158"/>
    </location>
</feature>
<dbReference type="PROSITE" id="PS50937">
    <property type="entry name" value="HTH_MERR_2"/>
    <property type="match status" value="1"/>
</dbReference>
<organism evidence="4 5">
    <name type="scientific">SAR86 cluster bacterium</name>
    <dbReference type="NCBI Taxonomy" id="2030880"/>
    <lineage>
        <taxon>Bacteria</taxon>
        <taxon>Pseudomonadati</taxon>
        <taxon>Pseudomonadota</taxon>
        <taxon>Gammaproteobacteria</taxon>
        <taxon>SAR86 cluster</taxon>
    </lineage>
</organism>
<sequence length="158" mass="17453">MLKISQLAARVGLSAHTLRFYEKHGLIEASTRSESGYRLYNATDIRRIEFVKAARDIGFSLEDIAGLLSIRLDKESHTCQQVTDITQAKLDEVNAKIEQLKAMQSTLTILLESCCGGPEKAVHCSIMDALEARDGNTQHGNKHDQSDGNKKVLRGIGK</sequence>
<dbReference type="AlphaFoldDB" id="A0A2A4MQF3"/>
<dbReference type="SMART" id="SM00422">
    <property type="entry name" value="HTH_MERR"/>
    <property type="match status" value="1"/>
</dbReference>
<feature type="compositionally biased region" description="Basic and acidic residues" evidence="2">
    <location>
        <begin position="135"/>
        <end position="150"/>
    </location>
</feature>
<dbReference type="PROSITE" id="PS00552">
    <property type="entry name" value="HTH_MERR_1"/>
    <property type="match status" value="1"/>
</dbReference>
<dbReference type="EMBL" id="NVQR01000050">
    <property type="protein sequence ID" value="PCH61944.1"/>
    <property type="molecule type" value="Genomic_DNA"/>
</dbReference>
<evidence type="ECO:0000313" key="4">
    <source>
        <dbReference type="EMBL" id="PCH61944.1"/>
    </source>
</evidence>
<dbReference type="Proteomes" id="UP000218172">
    <property type="component" value="Unassembled WGS sequence"/>
</dbReference>
<dbReference type="InterPro" id="IPR047057">
    <property type="entry name" value="MerR_fam"/>
</dbReference>
<accession>A0A2A4MQF3</accession>
<dbReference type="GO" id="GO:0003700">
    <property type="term" value="F:DNA-binding transcription factor activity"/>
    <property type="evidence" value="ECO:0007669"/>
    <property type="project" value="InterPro"/>
</dbReference>
<reference evidence="5" key="1">
    <citation type="submission" date="2017-08" db="EMBL/GenBank/DDBJ databases">
        <title>A dynamic microbial community with high functional redundancy inhabits the cold, oxic subseafloor aquifer.</title>
        <authorList>
            <person name="Tully B.J."/>
            <person name="Wheat C.G."/>
            <person name="Glazer B.T."/>
            <person name="Huber J.A."/>
        </authorList>
    </citation>
    <scope>NUCLEOTIDE SEQUENCE [LARGE SCALE GENOMIC DNA]</scope>
</reference>
<dbReference type="InterPro" id="IPR000551">
    <property type="entry name" value="MerR-type_HTH_dom"/>
</dbReference>
<dbReference type="PANTHER" id="PTHR30204">
    <property type="entry name" value="REDOX-CYCLING DRUG-SENSING TRANSCRIPTIONAL ACTIVATOR SOXR"/>
    <property type="match status" value="1"/>
</dbReference>
<gene>
    <name evidence="4" type="ORF">COC19_03620</name>
</gene>
<evidence type="ECO:0000256" key="2">
    <source>
        <dbReference type="SAM" id="MobiDB-lite"/>
    </source>
</evidence>
<protein>
    <submittedName>
        <fullName evidence="4">Zn(2+)-responsive transcriptional regulator</fullName>
    </submittedName>
</protein>
<evidence type="ECO:0000259" key="3">
    <source>
        <dbReference type="PROSITE" id="PS50937"/>
    </source>
</evidence>
<evidence type="ECO:0000313" key="5">
    <source>
        <dbReference type="Proteomes" id="UP000218172"/>
    </source>
</evidence>
<dbReference type="NCBIfam" id="NF007069">
    <property type="entry name" value="PRK09514.1"/>
    <property type="match status" value="1"/>
</dbReference>
<comment type="caution">
    <text evidence="4">The sequence shown here is derived from an EMBL/GenBank/DDBJ whole genome shotgun (WGS) entry which is preliminary data.</text>
</comment>
<dbReference type="SUPFAM" id="SSF46955">
    <property type="entry name" value="Putative DNA-binding domain"/>
    <property type="match status" value="1"/>
</dbReference>
<feature type="domain" description="HTH merR-type" evidence="3">
    <location>
        <begin position="1"/>
        <end position="70"/>
    </location>
</feature>
<dbReference type="InterPro" id="IPR009061">
    <property type="entry name" value="DNA-bd_dom_put_sf"/>
</dbReference>
<dbReference type="GO" id="GO:0003677">
    <property type="term" value="F:DNA binding"/>
    <property type="evidence" value="ECO:0007669"/>
    <property type="project" value="UniProtKB-KW"/>
</dbReference>
<dbReference type="PANTHER" id="PTHR30204:SF92">
    <property type="entry name" value="HTH-TYPE TRANSCRIPTIONAL REGULATOR ZNTR"/>
    <property type="match status" value="1"/>
</dbReference>